<sequence length="93" mass="10815">MGRTCWQMPQRPRFETSGLAADVDKWYLDELKELSATATVPEFLRKREHLFELRGQGYCKNDVVDDAGQSTRSLLDEWAAVVKRSWLFSLCIF</sequence>
<reference evidence="2" key="1">
    <citation type="submission" date="2017-02" db="UniProtKB">
        <authorList>
            <consortium name="WormBaseParasite"/>
        </authorList>
    </citation>
    <scope>IDENTIFICATION</scope>
</reference>
<name>A0A0M3ITR6_ASCLU</name>
<protein>
    <submittedName>
        <fullName evidence="2">Uncharacterized protein</fullName>
    </submittedName>
</protein>
<accession>A0A0M3ITR6</accession>
<dbReference type="Proteomes" id="UP000036681">
    <property type="component" value="Unplaced"/>
</dbReference>
<evidence type="ECO:0000313" key="2">
    <source>
        <dbReference type="WBParaSite" id="ALUE_0002214401-mRNA-1"/>
    </source>
</evidence>
<keyword evidence="1" id="KW-1185">Reference proteome</keyword>
<proteinExistence type="predicted"/>
<organism evidence="1 2">
    <name type="scientific">Ascaris lumbricoides</name>
    <name type="common">Giant roundworm</name>
    <dbReference type="NCBI Taxonomy" id="6252"/>
    <lineage>
        <taxon>Eukaryota</taxon>
        <taxon>Metazoa</taxon>
        <taxon>Ecdysozoa</taxon>
        <taxon>Nematoda</taxon>
        <taxon>Chromadorea</taxon>
        <taxon>Rhabditida</taxon>
        <taxon>Spirurina</taxon>
        <taxon>Ascaridomorpha</taxon>
        <taxon>Ascaridoidea</taxon>
        <taxon>Ascarididae</taxon>
        <taxon>Ascaris</taxon>
    </lineage>
</organism>
<evidence type="ECO:0000313" key="1">
    <source>
        <dbReference type="Proteomes" id="UP000036681"/>
    </source>
</evidence>
<dbReference type="AlphaFoldDB" id="A0A0M3ITR6"/>
<dbReference type="WBParaSite" id="ALUE_0002214401-mRNA-1">
    <property type="protein sequence ID" value="ALUE_0002214401-mRNA-1"/>
    <property type="gene ID" value="ALUE_0002214401"/>
</dbReference>